<evidence type="ECO:0000313" key="3">
    <source>
        <dbReference type="Proteomes" id="UP001227543"/>
    </source>
</evidence>
<feature type="compositionally biased region" description="Low complexity" evidence="1">
    <location>
        <begin position="315"/>
        <end position="331"/>
    </location>
</feature>
<gene>
    <name evidence="2" type="ORF">CTAM01_06453</name>
</gene>
<protein>
    <submittedName>
        <fullName evidence="2">Uncharacterized protein</fullName>
    </submittedName>
</protein>
<feature type="region of interest" description="Disordered" evidence="1">
    <location>
        <begin position="845"/>
        <end position="930"/>
    </location>
</feature>
<feature type="compositionally biased region" description="Low complexity" evidence="1">
    <location>
        <begin position="140"/>
        <end position="190"/>
    </location>
</feature>
<proteinExistence type="predicted"/>
<dbReference type="RefSeq" id="XP_060382739.1">
    <property type="nucleotide sequence ID" value="XM_060522480.1"/>
</dbReference>
<feature type="region of interest" description="Disordered" evidence="1">
    <location>
        <begin position="628"/>
        <end position="726"/>
    </location>
</feature>
<dbReference type="EMBL" id="MLFU01000018">
    <property type="protein sequence ID" value="KAK1500518.1"/>
    <property type="molecule type" value="Genomic_DNA"/>
</dbReference>
<name>A0ABQ9RC08_9PEZI</name>
<feature type="compositionally biased region" description="Acidic residues" evidence="1">
    <location>
        <begin position="772"/>
        <end position="789"/>
    </location>
</feature>
<feature type="compositionally biased region" description="Low complexity" evidence="1">
    <location>
        <begin position="1013"/>
        <end position="1027"/>
    </location>
</feature>
<organism evidence="2 3">
    <name type="scientific">Colletotrichum tamarilloi</name>
    <dbReference type="NCBI Taxonomy" id="1209934"/>
    <lineage>
        <taxon>Eukaryota</taxon>
        <taxon>Fungi</taxon>
        <taxon>Dikarya</taxon>
        <taxon>Ascomycota</taxon>
        <taxon>Pezizomycotina</taxon>
        <taxon>Sordariomycetes</taxon>
        <taxon>Hypocreomycetidae</taxon>
        <taxon>Glomerellales</taxon>
        <taxon>Glomerellaceae</taxon>
        <taxon>Colletotrichum</taxon>
        <taxon>Colletotrichum acutatum species complex</taxon>
    </lineage>
</organism>
<feature type="region of interest" description="Disordered" evidence="1">
    <location>
        <begin position="599"/>
        <end position="618"/>
    </location>
</feature>
<reference evidence="2 3" key="1">
    <citation type="submission" date="2016-10" db="EMBL/GenBank/DDBJ databases">
        <title>The genome sequence of Colletotrichum fioriniae PJ7.</title>
        <authorList>
            <person name="Baroncelli R."/>
        </authorList>
    </citation>
    <scope>NUCLEOTIDE SEQUENCE [LARGE SCALE GENOMIC DNA]</scope>
    <source>
        <strain evidence="2 3">Tom-12</strain>
    </source>
</reference>
<feature type="compositionally biased region" description="Polar residues" evidence="1">
    <location>
        <begin position="863"/>
        <end position="873"/>
    </location>
</feature>
<accession>A0ABQ9RC08</accession>
<evidence type="ECO:0000256" key="1">
    <source>
        <dbReference type="SAM" id="MobiDB-lite"/>
    </source>
</evidence>
<evidence type="ECO:0000313" key="2">
    <source>
        <dbReference type="EMBL" id="KAK1500518.1"/>
    </source>
</evidence>
<feature type="compositionally biased region" description="Basic and acidic residues" evidence="1">
    <location>
        <begin position="1033"/>
        <end position="1052"/>
    </location>
</feature>
<feature type="compositionally biased region" description="Low complexity" evidence="1">
    <location>
        <begin position="41"/>
        <end position="58"/>
    </location>
</feature>
<feature type="compositionally biased region" description="Polar residues" evidence="1">
    <location>
        <begin position="469"/>
        <end position="484"/>
    </location>
</feature>
<keyword evidence="3" id="KW-1185">Reference proteome</keyword>
<sequence length="1052" mass="111457">MSRAPQSSTFPRTTTSFSQRSLGEKMRALSSVGVGGGGGSDTSNNSRRSNNNLSTAPSAPSPSPSPRHAGDSLTSPPLKGTHPHTTTTTTNTKRPQQQGNNKLQQHQKHLVVQQGKQTPDSSRTRRNIRPSISPATRINPAASAHRPSSNSSRPSETTTTTSSRPSAAPSGSSGPGASAAPTSATSSPAAVAVDRKPTAAQLRTTNNPTSTNNTNPAAVDRSPTPTTAATATAAAATPTTTTTTTTRPPPRPLTAAATGPPTINGPRRITAAATSASTTKTTTTTAGPNTTSSPSPPTNTTSSTPTTTPAPQPATTPTSTPPSTSRRQPPALSSSLRTPLRTRDQNVLNPSRPANAARAKPSPTPSPTIGTSPASASATSTPTMPPYEKGGSTTSRQPAMPSLSAKAIGRAPLTPKVAAKASPPVVTPMGRRRNDNTSNNNTNYPTQPHINGGGARDDLTSPAPFLAANNITPRTGSRQSRVSSTNTTPNGTPDPDRNEWDRQPTLEPPRRQVVTFSPPSSVSSRNDANDSKFFYASEAKPSQASQPKAQPLKAQPRPLAPQQRNSTFMYANGGAVEKNRPTSPGIGFTPVLAPSLAPSLSPQLAPAPEPPSSKFFYANGAPNLQPGFRPSSAASMTGSVTSASSKLHRTSAGSANGFPMAQRPISPNKPSQPPTSAPLVKSNSMPPHTVGRAHMTSPPPLAPPSHKRRTSTDTLSQVASQVGSEAPATDAMIMSRFMASQTSTPSELPSPTVPSFFAQQPITIASIIQAADDLEEEEEEDSVDEDNDLEDLHSPTKSSHGDPLNDMVLNARRERKVQDLEITNASLEAINRSLEKQLRKQTAELRRYKRLSRSGRLSIPPSGGSSRMTSADSTPAGLGIEGLDLSDLSEEEAEENMDDSMFESSELSETDSMSISSPKEDPERDLRRRTRDEKRLQLDLSKHRELLVDSQKINVSIKRCLNWTEELIKEGKKALEYNVRPSDVELPPRVLRPAYLEENEDAEKGQKDEFTTSLPSSPLDSPRSLSPHWSNPQDRDSGIELPADEKKYNTTT</sequence>
<dbReference type="GeneID" id="85406718"/>
<feature type="region of interest" description="Disordered" evidence="1">
    <location>
        <begin position="772"/>
        <end position="805"/>
    </location>
</feature>
<feature type="compositionally biased region" description="Low complexity" evidence="1">
    <location>
        <begin position="253"/>
        <end position="262"/>
    </location>
</feature>
<feature type="compositionally biased region" description="Polar residues" evidence="1">
    <location>
        <begin position="712"/>
        <end position="723"/>
    </location>
</feature>
<feature type="compositionally biased region" description="Polar residues" evidence="1">
    <location>
        <begin position="632"/>
        <end position="645"/>
    </location>
</feature>
<comment type="caution">
    <text evidence="2">The sequence shown here is derived from an EMBL/GenBank/DDBJ whole genome shotgun (WGS) entry which is preliminary data.</text>
</comment>
<dbReference type="Proteomes" id="UP001227543">
    <property type="component" value="Unassembled WGS sequence"/>
</dbReference>
<dbReference type="PANTHER" id="PTHR38701:SF1">
    <property type="entry name" value="UP-REGULATED DURING SEPTATION PROTEIN 1 DOMAIN-CONTAINING PROTEIN"/>
    <property type="match status" value="1"/>
</dbReference>
<feature type="compositionally biased region" description="Low complexity" evidence="1">
    <location>
        <begin position="367"/>
        <end position="382"/>
    </location>
</feature>
<feature type="compositionally biased region" description="Low complexity" evidence="1">
    <location>
        <begin position="1"/>
        <end position="21"/>
    </location>
</feature>
<feature type="compositionally biased region" description="Low complexity" evidence="1">
    <location>
        <begin position="223"/>
        <end position="246"/>
    </location>
</feature>
<feature type="compositionally biased region" description="Basic and acidic residues" evidence="1">
    <location>
        <begin position="494"/>
        <end position="510"/>
    </location>
</feature>
<feature type="compositionally biased region" description="Low complexity" evidence="1">
    <location>
        <begin position="83"/>
        <end position="114"/>
    </location>
</feature>
<feature type="compositionally biased region" description="Acidic residues" evidence="1">
    <location>
        <begin position="887"/>
        <end position="909"/>
    </location>
</feature>
<feature type="region of interest" description="Disordered" evidence="1">
    <location>
        <begin position="999"/>
        <end position="1052"/>
    </location>
</feature>
<feature type="compositionally biased region" description="Low complexity" evidence="1">
    <location>
        <begin position="204"/>
        <end position="216"/>
    </location>
</feature>
<dbReference type="PANTHER" id="PTHR38701">
    <property type="entry name" value="CHROMOSOME 8, WHOLE GENOME SHOTGUN SEQUENCE"/>
    <property type="match status" value="1"/>
</dbReference>
<feature type="compositionally biased region" description="Low complexity" evidence="1">
    <location>
        <begin position="270"/>
        <end position="307"/>
    </location>
</feature>
<feature type="region of interest" description="Disordered" evidence="1">
    <location>
        <begin position="1"/>
        <end position="562"/>
    </location>
</feature>
<feature type="compositionally biased region" description="Basic and acidic residues" evidence="1">
    <location>
        <begin position="918"/>
        <end position="930"/>
    </location>
</feature>